<dbReference type="CDD" id="cd00448">
    <property type="entry name" value="YjgF_YER057c_UK114_family"/>
    <property type="match status" value="1"/>
</dbReference>
<comment type="similarity">
    <text evidence="1">Belongs to the RutC family.</text>
</comment>
<evidence type="ECO:0000256" key="1">
    <source>
        <dbReference type="ARBA" id="ARBA00010552"/>
    </source>
</evidence>
<dbReference type="SUPFAM" id="SSF55298">
    <property type="entry name" value="YjgF-like"/>
    <property type="match status" value="1"/>
</dbReference>
<accession>A0A7D6BGA7</accession>
<dbReference type="Proteomes" id="UP000510821">
    <property type="component" value="Chromosome"/>
</dbReference>
<protein>
    <recommendedName>
        <fullName evidence="4">Deaminase</fullName>
    </recommendedName>
</protein>
<proteinExistence type="inferred from homology"/>
<gene>
    <name evidence="2" type="ORF">Sv326_1145</name>
</gene>
<dbReference type="GO" id="GO:0019239">
    <property type="term" value="F:deaminase activity"/>
    <property type="evidence" value="ECO:0007669"/>
    <property type="project" value="TreeGrafter"/>
</dbReference>
<organism evidence="2 3">
    <name type="scientific">Fermentimicrarchaeum limneticum</name>
    <dbReference type="NCBI Taxonomy" id="2795018"/>
    <lineage>
        <taxon>Archaea</taxon>
        <taxon>Candidatus Micrarchaeota</taxon>
        <taxon>Candidatus Fermentimicrarchaeales</taxon>
        <taxon>Candidatus Fermentimicrarchaeaceae</taxon>
        <taxon>Candidatus Fermentimicrarchaeum</taxon>
    </lineage>
</organism>
<dbReference type="Pfam" id="PF01042">
    <property type="entry name" value="Ribonuc_L-PSP"/>
    <property type="match status" value="1"/>
</dbReference>
<reference evidence="3" key="1">
    <citation type="submission" date="2020-07" db="EMBL/GenBank/DDBJ databases">
        <title>Metabolic diversity and evolutionary history of the archaeal phylum ###Micrarchaeota### uncovered from a freshwater lake metagenome.</title>
        <authorList>
            <person name="Kadnikov V.V."/>
            <person name="Savvichev A.S."/>
            <person name="Mardanov A.V."/>
            <person name="Beletsky A.V."/>
            <person name="Chupakov A.V."/>
            <person name="Kokryatskaya N.M."/>
            <person name="Pimenov N.V."/>
            <person name="Ravin N.V."/>
        </authorList>
    </citation>
    <scope>NUCLEOTIDE SEQUENCE [LARGE SCALE GENOMIC DNA]</scope>
</reference>
<dbReference type="KEGG" id="flt:Sv326_1145"/>
<evidence type="ECO:0000313" key="3">
    <source>
        <dbReference type="Proteomes" id="UP000510821"/>
    </source>
</evidence>
<dbReference type="InterPro" id="IPR006056">
    <property type="entry name" value="RidA"/>
</dbReference>
<evidence type="ECO:0008006" key="4">
    <source>
        <dbReference type="Google" id="ProtNLM"/>
    </source>
</evidence>
<evidence type="ECO:0000313" key="2">
    <source>
        <dbReference type="EMBL" id="QLJ53320.1"/>
    </source>
</evidence>
<dbReference type="InterPro" id="IPR006175">
    <property type="entry name" value="YjgF/YER057c/UK114"/>
</dbReference>
<dbReference type="PANTHER" id="PTHR11803">
    <property type="entry name" value="2-IMINOBUTANOATE/2-IMINOPROPANOATE DEAMINASE RIDA"/>
    <property type="match status" value="1"/>
</dbReference>
<dbReference type="AlphaFoldDB" id="A0A7D6BGA7"/>
<sequence>MKPIGPYSRYVKKGGFIFISGQLGVDDEGRAVGNIELQTRKAIENLIAVIKEAGGRVEDTVKVTVYLRDMRDFNAMNIVYSEYFKKDPPARTTVGVAELPKGALIEIDAMVKV</sequence>
<dbReference type="Gene3D" id="3.30.1330.40">
    <property type="entry name" value="RutC-like"/>
    <property type="match status" value="1"/>
</dbReference>
<dbReference type="FunFam" id="3.30.1330.40:FF:000001">
    <property type="entry name" value="L-PSP family endoribonuclease"/>
    <property type="match status" value="1"/>
</dbReference>
<dbReference type="InterPro" id="IPR035959">
    <property type="entry name" value="RutC-like_sf"/>
</dbReference>
<dbReference type="EMBL" id="CP058998">
    <property type="protein sequence ID" value="QLJ53320.1"/>
    <property type="molecule type" value="Genomic_DNA"/>
</dbReference>
<dbReference type="GO" id="GO:0005829">
    <property type="term" value="C:cytosol"/>
    <property type="evidence" value="ECO:0007669"/>
    <property type="project" value="TreeGrafter"/>
</dbReference>
<name>A0A7D6BGA7_FERL1</name>
<dbReference type="NCBIfam" id="TIGR00004">
    <property type="entry name" value="Rid family detoxifying hydrolase"/>
    <property type="match status" value="1"/>
</dbReference>
<dbReference type="PANTHER" id="PTHR11803:SF39">
    <property type="entry name" value="2-IMINOBUTANOATE_2-IMINOPROPANOATE DEAMINASE"/>
    <property type="match status" value="1"/>
</dbReference>